<reference evidence="1 2" key="1">
    <citation type="submission" date="2018-12" db="EMBL/GenBank/DDBJ databases">
        <title>The complete genome of the methanogenic archaea of the candidate phylum Verstraetearchaeota, obtained from the metagenome of underground thermal water.</title>
        <authorList>
            <person name="Kadnikov V.V."/>
            <person name="Mardanov A.V."/>
            <person name="Beletsky A.V."/>
            <person name="Karnachuk O.V."/>
            <person name="Ravin N.V."/>
        </authorList>
    </citation>
    <scope>NUCLEOTIDE SEQUENCE [LARGE SCALE GENOMIC DNA]</scope>
    <source>
        <strain evidence="1">Ch88</strain>
    </source>
</reference>
<name>A0A444L5V8_METS7</name>
<accession>A0A444L5V8</accession>
<gene>
    <name evidence="1" type="ORF">Metus_0924</name>
</gene>
<evidence type="ECO:0008006" key="3">
    <source>
        <dbReference type="Google" id="ProtNLM"/>
    </source>
</evidence>
<organism evidence="1 2">
    <name type="scientific">Methanosuratincola subterraneus</name>
    <dbReference type="NCBI Taxonomy" id="2593994"/>
    <lineage>
        <taxon>Archaea</taxon>
        <taxon>Thermoproteota</taxon>
        <taxon>Methanosuratincolia</taxon>
        <taxon>Candidatus Methanomethylicales</taxon>
        <taxon>Candidatus Methanomethylicaceae</taxon>
        <taxon>Candidatus Methanosuratincola (ex Vanwonterghem et al. 2016)</taxon>
    </lineage>
</organism>
<evidence type="ECO:0000313" key="2">
    <source>
        <dbReference type="Proteomes" id="UP000288215"/>
    </source>
</evidence>
<dbReference type="Pfam" id="PF19620">
    <property type="entry name" value="DUF6125"/>
    <property type="match status" value="1"/>
</dbReference>
<evidence type="ECO:0000313" key="1">
    <source>
        <dbReference type="EMBL" id="RWX72950.1"/>
    </source>
</evidence>
<dbReference type="Proteomes" id="UP000288215">
    <property type="component" value="Unassembled WGS sequence"/>
</dbReference>
<protein>
    <recommendedName>
        <fullName evidence="3">L-2-amino-thiazoline-4-carboxylic acid hydrolase</fullName>
    </recommendedName>
</protein>
<dbReference type="EMBL" id="RXGA01000003">
    <property type="protein sequence ID" value="RWX72950.1"/>
    <property type="molecule type" value="Genomic_DNA"/>
</dbReference>
<sequence length="177" mass="20096">MVSFLSSGMLESMTREDLIRYIEILSKNFLTLDGYWFLGAEEKFGIETAIDLDRHAWEQYAVSEANRIKELLGISEGTLADLERALQLISIAPCSGLKTALLGDRLVMTITKCRPQRARTRDGKGEFACKPVGLAHLSTFAKTINPRFETRCVFAPPDPHPEGIWCRWEFSIKKEWV</sequence>
<dbReference type="AlphaFoldDB" id="A0A444L5V8"/>
<comment type="caution">
    <text evidence="1">The sequence shown here is derived from an EMBL/GenBank/DDBJ whole genome shotgun (WGS) entry which is preliminary data.</text>
</comment>
<proteinExistence type="predicted"/>